<evidence type="ECO:0000313" key="3">
    <source>
        <dbReference type="EMBL" id="QHU20284.1"/>
    </source>
</evidence>
<dbReference type="Gene3D" id="1.25.40.20">
    <property type="entry name" value="Ankyrin repeat-containing domain"/>
    <property type="match status" value="4"/>
</dbReference>
<dbReference type="EMBL" id="MN740966">
    <property type="protein sequence ID" value="QHU20284.1"/>
    <property type="molecule type" value="Genomic_DNA"/>
</dbReference>
<dbReference type="Pfam" id="PF12796">
    <property type="entry name" value="Ank_2"/>
    <property type="match status" value="3"/>
</dbReference>
<dbReference type="AlphaFoldDB" id="A0A6C0KUY3"/>
<accession>A0A6C0KUY3</accession>
<proteinExistence type="predicted"/>
<protein>
    <submittedName>
        <fullName evidence="3">Uncharacterized protein</fullName>
    </submittedName>
</protein>
<evidence type="ECO:0000256" key="1">
    <source>
        <dbReference type="ARBA" id="ARBA00022737"/>
    </source>
</evidence>
<dbReference type="PROSITE" id="PS50297">
    <property type="entry name" value="ANK_REP_REGION"/>
    <property type="match status" value="6"/>
</dbReference>
<dbReference type="PANTHER" id="PTHR24198">
    <property type="entry name" value="ANKYRIN REPEAT AND PROTEIN KINASE DOMAIN-CONTAINING PROTEIN"/>
    <property type="match status" value="1"/>
</dbReference>
<keyword evidence="2" id="KW-0040">ANK repeat</keyword>
<dbReference type="InterPro" id="IPR002110">
    <property type="entry name" value="Ankyrin_rpt"/>
</dbReference>
<dbReference type="PROSITE" id="PS50088">
    <property type="entry name" value="ANK_REPEAT"/>
    <property type="match status" value="7"/>
</dbReference>
<reference evidence="3" key="1">
    <citation type="journal article" date="2020" name="Nature">
        <title>Giant virus diversity and host interactions through global metagenomics.</title>
        <authorList>
            <person name="Schulz F."/>
            <person name="Roux S."/>
            <person name="Paez-Espino D."/>
            <person name="Jungbluth S."/>
            <person name="Walsh D.A."/>
            <person name="Denef V.J."/>
            <person name="McMahon K.D."/>
            <person name="Konstantinidis K.T."/>
            <person name="Eloe-Fadrosh E.A."/>
            <person name="Kyrpides N.C."/>
            <person name="Woyke T."/>
        </authorList>
    </citation>
    <scope>NUCLEOTIDE SEQUENCE</scope>
    <source>
        <strain evidence="3">GVMAG-S-3300013014-136</strain>
    </source>
</reference>
<name>A0A6C0KUY3_9ZZZZ</name>
<dbReference type="InterPro" id="IPR036770">
    <property type="entry name" value="Ankyrin_rpt-contain_sf"/>
</dbReference>
<dbReference type="PANTHER" id="PTHR24198:SF165">
    <property type="entry name" value="ANKYRIN REPEAT-CONTAINING PROTEIN-RELATED"/>
    <property type="match status" value="1"/>
</dbReference>
<dbReference type="PRINTS" id="PR01415">
    <property type="entry name" value="ANKYRIN"/>
</dbReference>
<dbReference type="SMART" id="SM00248">
    <property type="entry name" value="ANK"/>
    <property type="match status" value="10"/>
</dbReference>
<sequence>MSLLRACEYGDLEMLKYLIENCGCDANYQLGYSLVEIACMNGHLDVLKYLVEKGADMRIRKDCPLQFAAKNGHLDVVKFLVERGADVRASNDYAFFRACEFGHLDVVQFLIKKGVNVNVHDDWGCAVGFASRFGYLEIVQLLIEKGADIHIYDNFAIRNAARNGHLEIVKLLIQNGADIHSQNDYAICHAARNGHLQIVKLLVQNGADIHAQNDYAICYAAKSNNLEMVKFLHENGAKFMNVALHWASEYGLYNIVKFFIEKGADVNWRNGDDFGTGDNFAISRAFFNREFEVVKLLVENGANTHISVFSDEDRHTIMSYISLRNKAEIRAANKIGSWWIPICYDLNRECGKRMMERSWEKVKAMYEAL</sequence>
<organism evidence="3">
    <name type="scientific">viral metagenome</name>
    <dbReference type="NCBI Taxonomy" id="1070528"/>
    <lineage>
        <taxon>unclassified sequences</taxon>
        <taxon>metagenomes</taxon>
        <taxon>organismal metagenomes</taxon>
    </lineage>
</organism>
<dbReference type="Pfam" id="PF00023">
    <property type="entry name" value="Ank"/>
    <property type="match status" value="1"/>
</dbReference>
<keyword evidence="1" id="KW-0677">Repeat</keyword>
<dbReference type="SUPFAM" id="SSF48403">
    <property type="entry name" value="Ankyrin repeat"/>
    <property type="match status" value="1"/>
</dbReference>
<evidence type="ECO:0000256" key="2">
    <source>
        <dbReference type="ARBA" id="ARBA00023043"/>
    </source>
</evidence>